<keyword evidence="8" id="KW-0449">Lipoprotein</keyword>
<dbReference type="InterPro" id="IPR036398">
    <property type="entry name" value="CA_dom_sf"/>
</dbReference>
<comment type="catalytic activity">
    <reaction evidence="10">
        <text>hydrogencarbonate + H(+) = CO2 + H2O</text>
        <dbReference type="Rhea" id="RHEA:10748"/>
        <dbReference type="ChEBI" id="CHEBI:15377"/>
        <dbReference type="ChEBI" id="CHEBI:15378"/>
        <dbReference type="ChEBI" id="CHEBI:16526"/>
        <dbReference type="ChEBI" id="CHEBI:17544"/>
        <dbReference type="EC" id="4.2.1.1"/>
    </reaction>
    <physiologicalReaction direction="left-to-right" evidence="10">
        <dbReference type="Rhea" id="RHEA:10749"/>
    </physiologicalReaction>
    <physiologicalReaction direction="right-to-left" evidence="10">
        <dbReference type="Rhea" id="RHEA:10750"/>
    </physiologicalReaction>
</comment>
<proteinExistence type="inferred from homology"/>
<comment type="subunit">
    <text evidence="3">Interacts with SLC4A4.</text>
</comment>
<keyword evidence="4" id="KW-1003">Cell membrane</keyword>
<organism evidence="13 14">
    <name type="scientific">Engystomops pustulosus</name>
    <name type="common">Tungara frog</name>
    <name type="synonym">Physalaemus pustulosus</name>
    <dbReference type="NCBI Taxonomy" id="76066"/>
    <lineage>
        <taxon>Eukaryota</taxon>
        <taxon>Metazoa</taxon>
        <taxon>Chordata</taxon>
        <taxon>Craniata</taxon>
        <taxon>Vertebrata</taxon>
        <taxon>Euteleostomi</taxon>
        <taxon>Amphibia</taxon>
        <taxon>Batrachia</taxon>
        <taxon>Anura</taxon>
        <taxon>Neobatrachia</taxon>
        <taxon>Hyloidea</taxon>
        <taxon>Leptodactylidae</taxon>
        <taxon>Leiuperinae</taxon>
        <taxon>Engystomops</taxon>
    </lineage>
</organism>
<keyword evidence="5" id="KW-0325">Glycoprotein</keyword>
<evidence type="ECO:0000256" key="6">
    <source>
        <dbReference type="ARBA" id="ARBA00022723"/>
    </source>
</evidence>
<evidence type="ECO:0000256" key="5">
    <source>
        <dbReference type="ARBA" id="ARBA00022622"/>
    </source>
</evidence>
<evidence type="ECO:0000313" key="14">
    <source>
        <dbReference type="Proteomes" id="UP000824782"/>
    </source>
</evidence>
<accession>A0AAV7CRR9</accession>
<dbReference type="InterPro" id="IPR023561">
    <property type="entry name" value="Carbonic_anhydrase_a-class"/>
</dbReference>
<name>A0AAV7CRR9_ENGPU</name>
<comment type="cofactor">
    <cofactor evidence="11">
        <name>Zn(2+)</name>
        <dbReference type="ChEBI" id="CHEBI:29105"/>
    </cofactor>
</comment>
<keyword evidence="7 11" id="KW-0862">Zinc</keyword>
<evidence type="ECO:0000256" key="1">
    <source>
        <dbReference type="ARBA" id="ARBA00004609"/>
    </source>
</evidence>
<keyword evidence="6 11" id="KW-0479">Metal-binding</keyword>
<dbReference type="PROSITE" id="PS00162">
    <property type="entry name" value="ALPHA_CA_1"/>
    <property type="match status" value="1"/>
</dbReference>
<dbReference type="GO" id="GO:0004089">
    <property type="term" value="F:carbonate dehydratase activity"/>
    <property type="evidence" value="ECO:0007669"/>
    <property type="project" value="UniProtKB-UniRule"/>
</dbReference>
<dbReference type="PROSITE" id="PS51144">
    <property type="entry name" value="ALPHA_CA_2"/>
    <property type="match status" value="1"/>
</dbReference>
<feature type="signal peptide" evidence="11">
    <location>
        <begin position="1"/>
        <end position="19"/>
    </location>
</feature>
<sequence>MKFFYLFLSFILHLIIANGAEWCYDVQNKNGQCKARLNPAHATIEISGGGLSGKYTFSQIHFHWGTVDNPGSEHTLNGERYAFELHIVHSKLIERSEPSGGSTESGGLAVLGFFLKEGNSNKNYQNIIDGLKKVVDTDTNTTISKVKLQDLIPEKESLKLFYRYEGSLTTPDCAETVTWTVFPEVIELSKDQMKDFYALKYGDKNPMVENFRPLQKLNGRKIFTSGVETILPLSRYLLISLFVFYLTSLS</sequence>
<dbReference type="Pfam" id="PF00194">
    <property type="entry name" value="Carb_anhydrase"/>
    <property type="match status" value="1"/>
</dbReference>
<dbReference type="GO" id="GO:0008270">
    <property type="term" value="F:zinc ion binding"/>
    <property type="evidence" value="ECO:0007669"/>
    <property type="project" value="UniProtKB-UniRule"/>
</dbReference>
<keyword evidence="11" id="KW-0456">Lyase</keyword>
<evidence type="ECO:0000256" key="9">
    <source>
        <dbReference type="ARBA" id="ARBA00045603"/>
    </source>
</evidence>
<comment type="function">
    <text evidence="9">Catalyzes the reversible hydration of carbon dioxide into bicarbonate and protons and thus is essential to maintaining intracellular and extracellular pH. May stimulate the sodium/bicarbonate transporter activity of SLC4A4 that acts in pH homeostasis. It is essential for acid overload removal from the retina and retina epithelium, and acid release in the choriocapillaris in the choroid.</text>
</comment>
<dbReference type="InterPro" id="IPR018338">
    <property type="entry name" value="Carbonic_anhydrase_a-class_CS"/>
</dbReference>
<evidence type="ECO:0000256" key="8">
    <source>
        <dbReference type="ARBA" id="ARBA00023288"/>
    </source>
</evidence>
<dbReference type="InterPro" id="IPR001148">
    <property type="entry name" value="CA_dom"/>
</dbReference>
<evidence type="ECO:0000256" key="3">
    <source>
        <dbReference type="ARBA" id="ARBA00011736"/>
    </source>
</evidence>
<dbReference type="PANTHER" id="PTHR18952">
    <property type="entry name" value="CARBONIC ANHYDRASE"/>
    <property type="match status" value="1"/>
</dbReference>
<gene>
    <name evidence="13" type="ORF">GDO81_005789</name>
</gene>
<comment type="function">
    <text evidence="11">Reversible hydration of carbon dioxide.</text>
</comment>
<keyword evidence="5" id="KW-0472">Membrane</keyword>
<comment type="similarity">
    <text evidence="2 11">Belongs to the alpha-carbonic anhydrase family.</text>
</comment>
<keyword evidence="5" id="KW-0336">GPI-anchor</keyword>
<dbReference type="EC" id="4.2.1.1" evidence="11"/>
<dbReference type="AlphaFoldDB" id="A0AAV7CRR9"/>
<dbReference type="SMART" id="SM01057">
    <property type="entry name" value="Carb_anhydrase"/>
    <property type="match status" value="1"/>
</dbReference>
<evidence type="ECO:0000256" key="11">
    <source>
        <dbReference type="RuleBase" id="RU367011"/>
    </source>
</evidence>
<reference evidence="13" key="1">
    <citation type="thesis" date="2020" institute="ProQuest LLC" country="789 East Eisenhower Parkway, Ann Arbor, MI, USA">
        <title>Comparative Genomics and Chromosome Evolution.</title>
        <authorList>
            <person name="Mudd A.B."/>
        </authorList>
    </citation>
    <scope>NUCLEOTIDE SEQUENCE</scope>
    <source>
        <strain evidence="13">237g6f4</strain>
        <tissue evidence="13">Blood</tissue>
    </source>
</reference>
<dbReference type="PANTHER" id="PTHR18952:SF95">
    <property type="entry name" value="CARBONIC ANHYDRASE 4"/>
    <property type="match status" value="1"/>
</dbReference>
<evidence type="ECO:0000259" key="12">
    <source>
        <dbReference type="PROSITE" id="PS51144"/>
    </source>
</evidence>
<comment type="caution">
    <text evidence="13">The sequence shown here is derived from an EMBL/GenBank/DDBJ whole genome shotgun (WGS) entry which is preliminary data.</text>
</comment>
<feature type="domain" description="Alpha-carbonic anhydrase" evidence="12">
    <location>
        <begin position="1"/>
        <end position="226"/>
    </location>
</feature>
<comment type="subcellular location">
    <subcellularLocation>
        <location evidence="1">Cell membrane</location>
        <topology evidence="1">Lipid-anchor</topology>
        <topology evidence="1">GPI-anchor</topology>
    </subcellularLocation>
</comment>
<protein>
    <recommendedName>
        <fullName evidence="11">Carbonic anhydrase</fullName>
        <ecNumber evidence="11">4.2.1.1</ecNumber>
    </recommendedName>
</protein>
<evidence type="ECO:0000256" key="7">
    <source>
        <dbReference type="ARBA" id="ARBA00022833"/>
    </source>
</evidence>
<evidence type="ECO:0000256" key="10">
    <source>
        <dbReference type="ARBA" id="ARBA00049061"/>
    </source>
</evidence>
<dbReference type="GO" id="GO:0005886">
    <property type="term" value="C:plasma membrane"/>
    <property type="evidence" value="ECO:0007669"/>
    <property type="project" value="UniProtKB-SubCell"/>
</dbReference>
<dbReference type="GO" id="GO:0098552">
    <property type="term" value="C:side of membrane"/>
    <property type="evidence" value="ECO:0007669"/>
    <property type="project" value="UniProtKB-KW"/>
</dbReference>
<evidence type="ECO:0000256" key="2">
    <source>
        <dbReference type="ARBA" id="ARBA00010718"/>
    </source>
</evidence>
<dbReference type="EMBL" id="WNYA01000002">
    <property type="protein sequence ID" value="KAG8587809.1"/>
    <property type="molecule type" value="Genomic_DNA"/>
</dbReference>
<keyword evidence="11" id="KW-0732">Signal</keyword>
<dbReference type="Gene3D" id="3.10.200.10">
    <property type="entry name" value="Alpha carbonic anhydrase"/>
    <property type="match status" value="1"/>
</dbReference>
<dbReference type="Proteomes" id="UP000824782">
    <property type="component" value="Unassembled WGS sequence"/>
</dbReference>
<dbReference type="SUPFAM" id="SSF51069">
    <property type="entry name" value="Carbonic anhydrase"/>
    <property type="match status" value="1"/>
</dbReference>
<keyword evidence="14" id="KW-1185">Reference proteome</keyword>
<feature type="chain" id="PRO_5043088200" description="Carbonic anhydrase" evidence="11">
    <location>
        <begin position="20"/>
        <end position="250"/>
    </location>
</feature>
<evidence type="ECO:0000256" key="4">
    <source>
        <dbReference type="ARBA" id="ARBA00022475"/>
    </source>
</evidence>
<evidence type="ECO:0000313" key="13">
    <source>
        <dbReference type="EMBL" id="KAG8587809.1"/>
    </source>
</evidence>